<evidence type="ECO:0000256" key="5">
    <source>
        <dbReference type="ARBA" id="ARBA00048539"/>
    </source>
</evidence>
<name>A0A3G3MGH0_9FLOR</name>
<organism evidence="8">
    <name type="scientific">Lithothamnion sp</name>
    <dbReference type="NCBI Taxonomy" id="1940749"/>
    <lineage>
        <taxon>Eukaryota</taxon>
        <taxon>Rhodophyta</taxon>
        <taxon>Florideophyceae</taxon>
        <taxon>Corallinophycidae</taxon>
        <taxon>Hapalidiales</taxon>
        <taxon>Hapalidiaceae</taxon>
        <taxon>Melobesioideae</taxon>
        <taxon>Lithothamnion</taxon>
    </lineage>
</organism>
<dbReference type="CDD" id="cd01992">
    <property type="entry name" value="TilS_N"/>
    <property type="match status" value="1"/>
</dbReference>
<comment type="domain">
    <text evidence="6">The N-terminal region contains the highly conserved SGGXDS motif, predicted to be a P-loop motif involved in ATP binding.</text>
</comment>
<dbReference type="GO" id="GO:0005524">
    <property type="term" value="F:ATP binding"/>
    <property type="evidence" value="ECO:0007669"/>
    <property type="project" value="UniProtKB-UniRule"/>
</dbReference>
<dbReference type="NCBIfam" id="TIGR02432">
    <property type="entry name" value="lysidine_TilS_N"/>
    <property type="match status" value="1"/>
</dbReference>
<feature type="domain" description="tRNA(Ile)-lysidine/2-thiocytidine synthase N-terminal" evidence="7">
    <location>
        <begin position="23"/>
        <end position="199"/>
    </location>
</feature>
<dbReference type="PANTHER" id="PTHR43033">
    <property type="entry name" value="TRNA(ILE)-LYSIDINE SYNTHASE-RELATED"/>
    <property type="match status" value="1"/>
</dbReference>
<keyword evidence="8" id="KW-0934">Plastid</keyword>
<dbReference type="InterPro" id="IPR012094">
    <property type="entry name" value="tRNA_Ile_lys_synt"/>
</dbReference>
<dbReference type="SUPFAM" id="SSF52402">
    <property type="entry name" value="Adenine nucleotide alpha hydrolases-like"/>
    <property type="match status" value="1"/>
</dbReference>
<evidence type="ECO:0000256" key="1">
    <source>
        <dbReference type="ARBA" id="ARBA00022598"/>
    </source>
</evidence>
<gene>
    <name evidence="6 8" type="primary">tilS</name>
</gene>
<comment type="catalytic activity">
    <reaction evidence="5 6">
        <text>cytidine(34) in tRNA(Ile2) + L-lysine + ATP = lysidine(34) in tRNA(Ile2) + AMP + diphosphate + H(+)</text>
        <dbReference type="Rhea" id="RHEA:43744"/>
        <dbReference type="Rhea" id="RHEA-COMP:10625"/>
        <dbReference type="Rhea" id="RHEA-COMP:10670"/>
        <dbReference type="ChEBI" id="CHEBI:15378"/>
        <dbReference type="ChEBI" id="CHEBI:30616"/>
        <dbReference type="ChEBI" id="CHEBI:32551"/>
        <dbReference type="ChEBI" id="CHEBI:33019"/>
        <dbReference type="ChEBI" id="CHEBI:82748"/>
        <dbReference type="ChEBI" id="CHEBI:83665"/>
        <dbReference type="ChEBI" id="CHEBI:456215"/>
        <dbReference type="EC" id="6.3.4.19"/>
    </reaction>
</comment>
<dbReference type="InterPro" id="IPR012795">
    <property type="entry name" value="tRNA_Ile_lys_synt_N"/>
</dbReference>
<proteinExistence type="inferred from homology"/>
<keyword evidence="4 6" id="KW-0067">ATP-binding</keyword>
<keyword evidence="1 6" id="KW-0436">Ligase</keyword>
<comment type="function">
    <text evidence="6">Ligates lysine onto the cytidine present at position 34 of the AUA codon-specific tRNA(Ile) that contains the anticodon CAU, in an ATP-dependent manner. Cytidine is converted to lysidine, thus changing the amino acid specificity of the tRNA from methionine to isoleucine.</text>
</comment>
<accession>A0A3G3MGH0</accession>
<keyword evidence="2 6" id="KW-0819">tRNA processing</keyword>
<reference evidence="8" key="1">
    <citation type="journal article" date="2018" name="Genome Biol. Evol.">
        <title>Mitochondrial and Plastid Genomes from Coralline Red Algae Provide Insights into the Incongruent Evolutionary Histories of Organelles.</title>
        <authorList>
            <person name="Lee J."/>
            <person name="Song H.J."/>
            <person name="In Park S."/>
            <person name="Lee Y.M."/>
            <person name="Jeong S.Y."/>
            <person name="Oh Cho T."/>
            <person name="Kim J.H."/>
            <person name="Choi H.G."/>
            <person name="Choi C.G."/>
            <person name="Nelson W.A."/>
            <person name="Fredericq S."/>
            <person name="Bhattacharya D."/>
            <person name="Su Yoon H."/>
        </authorList>
    </citation>
    <scope>NUCLEOTIDE SEQUENCE</scope>
</reference>
<dbReference type="GO" id="GO:0032267">
    <property type="term" value="F:tRNA(Ile)-lysidine synthase activity"/>
    <property type="evidence" value="ECO:0007669"/>
    <property type="project" value="UniProtKB-EC"/>
</dbReference>
<evidence type="ECO:0000259" key="7">
    <source>
        <dbReference type="Pfam" id="PF01171"/>
    </source>
</evidence>
<dbReference type="EMBL" id="MH281627">
    <property type="protein sequence ID" value="AYR05930.1"/>
    <property type="molecule type" value="Genomic_DNA"/>
</dbReference>
<evidence type="ECO:0000256" key="3">
    <source>
        <dbReference type="ARBA" id="ARBA00022741"/>
    </source>
</evidence>
<dbReference type="Pfam" id="PF01171">
    <property type="entry name" value="ATP_bind_3"/>
    <property type="match status" value="1"/>
</dbReference>
<evidence type="ECO:0000256" key="4">
    <source>
        <dbReference type="ARBA" id="ARBA00022840"/>
    </source>
</evidence>
<dbReference type="InterPro" id="IPR014729">
    <property type="entry name" value="Rossmann-like_a/b/a_fold"/>
</dbReference>
<protein>
    <recommendedName>
        <fullName evidence="6">tRNA(Ile)-lysidine synthase</fullName>
        <ecNumber evidence="6">6.3.4.19</ecNumber>
    </recommendedName>
    <alternativeName>
        <fullName evidence="6">tRNA(Ile)-2-lysyl-cytidine synthase</fullName>
    </alternativeName>
    <alternativeName>
        <fullName evidence="6">tRNA(Ile)-lysidine synthetase</fullName>
    </alternativeName>
</protein>
<dbReference type="AlphaFoldDB" id="A0A3G3MGH0"/>
<dbReference type="EC" id="6.3.4.19" evidence="6"/>
<dbReference type="GO" id="GO:0006400">
    <property type="term" value="P:tRNA modification"/>
    <property type="evidence" value="ECO:0007669"/>
    <property type="project" value="UniProtKB-UniRule"/>
</dbReference>
<geneLocation type="plastid" evidence="8"/>
<dbReference type="HAMAP" id="MF_01161">
    <property type="entry name" value="tRNA_Ile_lys_synt"/>
    <property type="match status" value="1"/>
</dbReference>
<feature type="binding site" evidence="6">
    <location>
        <begin position="28"/>
        <end position="33"/>
    </location>
    <ligand>
        <name>ATP</name>
        <dbReference type="ChEBI" id="CHEBI:30616"/>
    </ligand>
</feature>
<evidence type="ECO:0000256" key="2">
    <source>
        <dbReference type="ARBA" id="ARBA00022694"/>
    </source>
</evidence>
<dbReference type="SUPFAM" id="SSF82829">
    <property type="entry name" value="MesJ substrate recognition domain-like"/>
    <property type="match status" value="1"/>
</dbReference>
<sequence>MYTFLHKKFKLSLIELLKKNGRSLIAISGGQDSLCLIKLIKECFKNYRHKFEAIYIDHQWKKDSFKHSRHVINIINQINIPVSIYQIKYPVFSEFEARAVRYQILIQHALQNNFTYIITGHNKSDQIETFIQNLIRGSSLDGITGLITKRRINYRLSIIRPLLNVTREEIKWFCRKLCLPIWSDISNYNYTIQRNRLRYELLPYLQKYFNPNINKSINYFLYLCICENEYIRENSIKLYIKSKHDRLISLNLSIIQKQHYALQKRTLQMYFHHHFNKNIKRSSLEKIVFMANQEKIPNHIIYSDNLIIQQQNGWLYTNFRN</sequence>
<dbReference type="PANTHER" id="PTHR43033:SF1">
    <property type="entry name" value="TRNA(ILE)-LYSIDINE SYNTHASE-RELATED"/>
    <property type="match status" value="1"/>
</dbReference>
<evidence type="ECO:0000256" key="6">
    <source>
        <dbReference type="HAMAP-Rule" id="MF_01161"/>
    </source>
</evidence>
<dbReference type="InterPro" id="IPR011063">
    <property type="entry name" value="TilS/TtcA_N"/>
</dbReference>
<comment type="similarity">
    <text evidence="6">Belongs to the tRNA(Ile)-lysidine synthase family.</text>
</comment>
<keyword evidence="3 6" id="KW-0547">Nucleotide-binding</keyword>
<evidence type="ECO:0000313" key="8">
    <source>
        <dbReference type="EMBL" id="AYR05930.1"/>
    </source>
</evidence>
<dbReference type="Gene3D" id="3.40.50.620">
    <property type="entry name" value="HUPs"/>
    <property type="match status" value="1"/>
</dbReference>